<dbReference type="Proteomes" id="UP000294919">
    <property type="component" value="Unassembled WGS sequence"/>
</dbReference>
<sequence>MLEVRLLYTINGKNIDDRIEIVPVDLAERGKIFNETLYDKLEDVYEIIKNNVNSAYGLFGHSNEKVGIF</sequence>
<evidence type="ECO:0000313" key="1">
    <source>
        <dbReference type="EMBL" id="TCO70399.1"/>
    </source>
</evidence>
<evidence type="ECO:0000313" key="2">
    <source>
        <dbReference type="Proteomes" id="UP000294919"/>
    </source>
</evidence>
<name>A0A4R2KIL6_9FIRM</name>
<comment type="caution">
    <text evidence="1">The sequence shown here is derived from an EMBL/GenBank/DDBJ whole genome shotgun (WGS) entry which is preliminary data.</text>
</comment>
<gene>
    <name evidence="1" type="ORF">EV214_12619</name>
</gene>
<dbReference type="EMBL" id="SLWV01000026">
    <property type="protein sequence ID" value="TCO70399.1"/>
    <property type="molecule type" value="Genomic_DNA"/>
</dbReference>
<organism evidence="1 2">
    <name type="scientific">Marinisporobacter balticus</name>
    <dbReference type="NCBI Taxonomy" id="2018667"/>
    <lineage>
        <taxon>Bacteria</taxon>
        <taxon>Bacillati</taxon>
        <taxon>Bacillota</taxon>
        <taxon>Clostridia</taxon>
        <taxon>Peptostreptococcales</taxon>
        <taxon>Thermotaleaceae</taxon>
        <taxon>Marinisporobacter</taxon>
    </lineage>
</organism>
<accession>A0A4R2KIL6</accession>
<keyword evidence="2" id="KW-1185">Reference proteome</keyword>
<proteinExistence type="predicted"/>
<reference evidence="1 2" key="1">
    <citation type="submission" date="2019-03" db="EMBL/GenBank/DDBJ databases">
        <title>Genomic Encyclopedia of Type Strains, Phase IV (KMG-IV): sequencing the most valuable type-strain genomes for metagenomic binning, comparative biology and taxonomic classification.</title>
        <authorList>
            <person name="Goeker M."/>
        </authorList>
    </citation>
    <scope>NUCLEOTIDE SEQUENCE [LARGE SCALE GENOMIC DNA]</scope>
    <source>
        <strain evidence="1 2">DSM 102940</strain>
    </source>
</reference>
<protein>
    <submittedName>
        <fullName evidence="1">Uncharacterized protein</fullName>
    </submittedName>
</protein>
<dbReference type="AlphaFoldDB" id="A0A4R2KIL6"/>
<dbReference type="OrthoDB" id="9806864at2"/>